<feature type="transmembrane region" description="Helical" evidence="1">
    <location>
        <begin position="83"/>
        <end position="104"/>
    </location>
</feature>
<evidence type="ECO:0000313" key="2">
    <source>
        <dbReference type="EMBL" id="CAK9088472.1"/>
    </source>
</evidence>
<keyword evidence="1" id="KW-0472">Membrane</keyword>
<feature type="transmembrane region" description="Helical" evidence="1">
    <location>
        <begin position="485"/>
        <end position="504"/>
    </location>
</feature>
<keyword evidence="3" id="KW-1185">Reference proteome</keyword>
<proteinExistence type="predicted"/>
<comment type="caution">
    <text evidence="2">The sequence shown here is derived from an EMBL/GenBank/DDBJ whole genome shotgun (WGS) entry which is preliminary data.</text>
</comment>
<sequence length="535" mass="59785">MQLLGGSASPSISPTYARWPTKVHLPEKITVATEPSVQPSDLALGDLSWLANQLYPSLPAHLVISSLSLEAVSFFIFSQDYAVVGPFMLLNVLLQLTIAVKVLALSNNTYSENVGALFEGGCTNMDQTPALYGIVWPKALQNATVDTYDCSLHLVTMSFYPELLDLNGDQLWSMTEALQKAQDIKDASGIMPHGGLHGFQRALKRMIADDVANAAREGYPLRSSPEKGYLDLAWFQRNREKLKVCEVADKHMCGNLEADHVLDQAFPDLDPDQRVAKCSETEQLWCRRGIFGESQHALYKHKKKTCGAETYIESHEGLPILSYESVETYRGDEDSVTGSLFFTLFLIVLFVWGMIMVEEFRAIHNFWVVIWYFPSTNMGNADFASLQESKMLVRELPVIHKGVTLMIVLLRLMIAVILFYAGLVFLSVTTSLTDLILNSTALSFLIEVDTLIHMAFLGESFRLTVTDRCDMLTMTSTEYAGRWRYAVHLPLLLIVLAIWIWHVYYGENGLFAISDAMLCLCQAEGRCLAATIIAS</sequence>
<accession>A0ABP0QJT8</accession>
<evidence type="ECO:0000313" key="3">
    <source>
        <dbReference type="Proteomes" id="UP001642484"/>
    </source>
</evidence>
<keyword evidence="1" id="KW-1133">Transmembrane helix</keyword>
<feature type="transmembrane region" description="Helical" evidence="1">
    <location>
        <begin position="403"/>
        <end position="428"/>
    </location>
</feature>
<reference evidence="2 3" key="1">
    <citation type="submission" date="2024-02" db="EMBL/GenBank/DDBJ databases">
        <authorList>
            <person name="Chen Y."/>
            <person name="Shah S."/>
            <person name="Dougan E. K."/>
            <person name="Thang M."/>
            <person name="Chan C."/>
        </authorList>
    </citation>
    <scope>NUCLEOTIDE SEQUENCE [LARGE SCALE GENOMIC DNA]</scope>
</reference>
<feature type="transmembrane region" description="Helical" evidence="1">
    <location>
        <begin position="440"/>
        <end position="465"/>
    </location>
</feature>
<organism evidence="2 3">
    <name type="scientific">Durusdinium trenchii</name>
    <dbReference type="NCBI Taxonomy" id="1381693"/>
    <lineage>
        <taxon>Eukaryota</taxon>
        <taxon>Sar</taxon>
        <taxon>Alveolata</taxon>
        <taxon>Dinophyceae</taxon>
        <taxon>Suessiales</taxon>
        <taxon>Symbiodiniaceae</taxon>
        <taxon>Durusdinium</taxon>
    </lineage>
</organism>
<protein>
    <submittedName>
        <fullName evidence="2">Uncharacterized protein</fullName>
    </submittedName>
</protein>
<evidence type="ECO:0000256" key="1">
    <source>
        <dbReference type="SAM" id="Phobius"/>
    </source>
</evidence>
<feature type="transmembrane region" description="Helical" evidence="1">
    <location>
        <begin position="339"/>
        <end position="357"/>
    </location>
</feature>
<dbReference type="Proteomes" id="UP001642484">
    <property type="component" value="Unassembled WGS sequence"/>
</dbReference>
<keyword evidence="1" id="KW-0812">Transmembrane</keyword>
<name>A0ABP0QJT8_9DINO</name>
<dbReference type="EMBL" id="CAXAMN010024650">
    <property type="protein sequence ID" value="CAK9088472.1"/>
    <property type="molecule type" value="Genomic_DNA"/>
</dbReference>
<gene>
    <name evidence="2" type="ORF">CCMP2556_LOCUS42661</name>
</gene>